<accession>A0A8S0R3H6</accession>
<dbReference type="PANTHER" id="PTHR32444:SF183">
    <property type="entry name" value="APPLE DOMAIN-CONTAINING PROTEIN"/>
    <property type="match status" value="1"/>
</dbReference>
<name>A0A8S0R3H6_OLEEU</name>
<reference evidence="4 5" key="1">
    <citation type="submission" date="2019-12" db="EMBL/GenBank/DDBJ databases">
        <authorList>
            <person name="Alioto T."/>
            <person name="Alioto T."/>
            <person name="Gomez Garrido J."/>
        </authorList>
    </citation>
    <scope>NUCLEOTIDE SEQUENCE [LARGE SCALE GENOMIC DNA]</scope>
</reference>
<keyword evidence="5" id="KW-1185">Reference proteome</keyword>
<sequence>MHLSSSGDFSYHFDYTGYPHLLKNDSIVQLKSGPWNGLTYGGTPNLRKNLIFKYRVVLNKNEAYYTFELLNRSIISRFKLSVSGVGQRWMWVNRTKEWVVYITSPTDNCDNYRLCGAYGSWILQILLFVDVSLDFCLKIQ</sequence>
<evidence type="ECO:0000313" key="4">
    <source>
        <dbReference type="EMBL" id="CAA2973284.1"/>
    </source>
</evidence>
<dbReference type="Pfam" id="PF00954">
    <property type="entry name" value="S_locus_glycop"/>
    <property type="match status" value="1"/>
</dbReference>
<keyword evidence="2" id="KW-1015">Disulfide bond</keyword>
<dbReference type="EMBL" id="CACTIH010002094">
    <property type="protein sequence ID" value="CAA2973284.1"/>
    <property type="molecule type" value="Genomic_DNA"/>
</dbReference>
<feature type="domain" description="S-locus glycoprotein" evidence="3">
    <location>
        <begin position="31"/>
        <end position="120"/>
    </location>
</feature>
<dbReference type="PANTHER" id="PTHR32444">
    <property type="entry name" value="BULB-TYPE LECTIN DOMAIN-CONTAINING PROTEIN"/>
    <property type="match status" value="1"/>
</dbReference>
<protein>
    <submittedName>
        <fullName evidence="4">G-type lectin S-receptor-like serine threonine-kinase At4g27290 isoform X2</fullName>
    </submittedName>
</protein>
<keyword evidence="1" id="KW-0732">Signal</keyword>
<dbReference type="OrthoDB" id="785331at2759"/>
<dbReference type="InterPro" id="IPR000858">
    <property type="entry name" value="S_locus_glycoprot_dom"/>
</dbReference>
<feature type="non-terminal residue" evidence="4">
    <location>
        <position position="140"/>
    </location>
</feature>
<dbReference type="GO" id="GO:0048544">
    <property type="term" value="P:recognition of pollen"/>
    <property type="evidence" value="ECO:0007669"/>
    <property type="project" value="InterPro"/>
</dbReference>
<proteinExistence type="predicted"/>
<comment type="caution">
    <text evidence="4">The sequence shown here is derived from an EMBL/GenBank/DDBJ whole genome shotgun (WGS) entry which is preliminary data.</text>
</comment>
<dbReference type="Proteomes" id="UP000594638">
    <property type="component" value="Unassembled WGS sequence"/>
</dbReference>
<dbReference type="Gramene" id="OE9A116306T1">
    <property type="protein sequence ID" value="OE9A116306C1"/>
    <property type="gene ID" value="OE9A116306"/>
</dbReference>
<organism evidence="4 5">
    <name type="scientific">Olea europaea subsp. europaea</name>
    <dbReference type="NCBI Taxonomy" id="158383"/>
    <lineage>
        <taxon>Eukaryota</taxon>
        <taxon>Viridiplantae</taxon>
        <taxon>Streptophyta</taxon>
        <taxon>Embryophyta</taxon>
        <taxon>Tracheophyta</taxon>
        <taxon>Spermatophyta</taxon>
        <taxon>Magnoliopsida</taxon>
        <taxon>eudicotyledons</taxon>
        <taxon>Gunneridae</taxon>
        <taxon>Pentapetalae</taxon>
        <taxon>asterids</taxon>
        <taxon>lamiids</taxon>
        <taxon>Lamiales</taxon>
        <taxon>Oleaceae</taxon>
        <taxon>Oleeae</taxon>
        <taxon>Olea</taxon>
    </lineage>
</organism>
<evidence type="ECO:0000259" key="3">
    <source>
        <dbReference type="Pfam" id="PF00954"/>
    </source>
</evidence>
<gene>
    <name evidence="4" type="ORF">OLEA9_A116306</name>
</gene>
<evidence type="ECO:0000256" key="2">
    <source>
        <dbReference type="ARBA" id="ARBA00023157"/>
    </source>
</evidence>
<dbReference type="AlphaFoldDB" id="A0A8S0R3H6"/>
<evidence type="ECO:0000256" key="1">
    <source>
        <dbReference type="ARBA" id="ARBA00022729"/>
    </source>
</evidence>
<evidence type="ECO:0000313" key="5">
    <source>
        <dbReference type="Proteomes" id="UP000594638"/>
    </source>
</evidence>